<dbReference type="PANTHER" id="PTHR30146:SF109">
    <property type="entry name" value="HTH-TYPE TRANSCRIPTIONAL REGULATOR GALS"/>
    <property type="match status" value="1"/>
</dbReference>
<dbReference type="GeneID" id="94443327"/>
<dbReference type="Gene3D" id="3.40.50.2300">
    <property type="match status" value="2"/>
</dbReference>
<dbReference type="Pfam" id="PF13377">
    <property type="entry name" value="Peripla_BP_3"/>
    <property type="match status" value="1"/>
</dbReference>
<organism evidence="5 6">
    <name type="scientific">Microbacterium foliorum</name>
    <dbReference type="NCBI Taxonomy" id="104336"/>
    <lineage>
        <taxon>Bacteria</taxon>
        <taxon>Bacillati</taxon>
        <taxon>Actinomycetota</taxon>
        <taxon>Actinomycetes</taxon>
        <taxon>Micrococcales</taxon>
        <taxon>Microbacteriaceae</taxon>
        <taxon>Microbacterium</taxon>
    </lineage>
</organism>
<dbReference type="AlphaFoldDB" id="A0A0F0KEI7"/>
<comment type="caution">
    <text evidence="5">The sequence shown here is derived from an EMBL/GenBank/DDBJ whole genome shotgun (WGS) entry which is preliminary data.</text>
</comment>
<evidence type="ECO:0000256" key="2">
    <source>
        <dbReference type="ARBA" id="ARBA00023125"/>
    </source>
</evidence>
<sequence length="347" mass="38157">MSKRPTVYDVAALANVSTATVSFTYRKPERVKATTRQLVHDAAHQLGYVPSGSARGLAGGRTGVLGLYSFDLILDAEQQTSTDEDGFELFPLYADEVQHGFELECRSRGYATMLGGVIGARSESIVDIAGRVDGVAVMTHYTSTEQLTNIARRLPVALISQPPNGGLDRIYTDNASGMHQLVQHMVEIHHSSDFVFVGNDENLEIAERYAAFRAELARWDLSESRARPRITVMANDPHLRTALHEYIATTGLPQVFVCAQDQLALALLRTLHDRGIRVPQDTTLTGYDGVVASQLSQPPLTTVRQPMQQLGREAARALIHRLESPDAAPIDLQLPSRLRIRRSCGCD</sequence>
<dbReference type="RefSeq" id="WP_045254872.1">
    <property type="nucleotide sequence ID" value="NZ_CP031425.1"/>
</dbReference>
<dbReference type="Proteomes" id="UP000033572">
    <property type="component" value="Unassembled WGS sequence"/>
</dbReference>
<keyword evidence="3" id="KW-0804">Transcription</keyword>
<keyword evidence="6" id="KW-1185">Reference proteome</keyword>
<evidence type="ECO:0000259" key="4">
    <source>
        <dbReference type="PROSITE" id="PS50932"/>
    </source>
</evidence>
<proteinExistence type="predicted"/>
<dbReference type="GO" id="GO:0000976">
    <property type="term" value="F:transcription cis-regulatory region binding"/>
    <property type="evidence" value="ECO:0007669"/>
    <property type="project" value="TreeGrafter"/>
</dbReference>
<dbReference type="Gene3D" id="1.10.260.40">
    <property type="entry name" value="lambda repressor-like DNA-binding domains"/>
    <property type="match status" value="1"/>
</dbReference>
<dbReference type="GO" id="GO:0003700">
    <property type="term" value="F:DNA-binding transcription factor activity"/>
    <property type="evidence" value="ECO:0007669"/>
    <property type="project" value="TreeGrafter"/>
</dbReference>
<reference evidence="5 6" key="1">
    <citation type="submission" date="2015-02" db="EMBL/GenBank/DDBJ databases">
        <title>Draft genome sequences of ten Microbacterium spp. with emphasis on heavy metal contaminated environments.</title>
        <authorList>
            <person name="Corretto E."/>
        </authorList>
    </citation>
    <scope>NUCLEOTIDE SEQUENCE [LARGE SCALE GENOMIC DNA]</scope>
    <source>
        <strain evidence="5 6">DSM 12966</strain>
    </source>
</reference>
<dbReference type="InterPro" id="IPR000843">
    <property type="entry name" value="HTH_LacI"/>
</dbReference>
<keyword evidence="2" id="KW-0238">DNA-binding</keyword>
<keyword evidence="1" id="KW-0805">Transcription regulation</keyword>
<dbReference type="SUPFAM" id="SSF53822">
    <property type="entry name" value="Periplasmic binding protein-like I"/>
    <property type="match status" value="1"/>
</dbReference>
<dbReference type="CDD" id="cd06267">
    <property type="entry name" value="PBP1_LacI_sugar_binding-like"/>
    <property type="match status" value="1"/>
</dbReference>
<feature type="domain" description="HTH lacI-type" evidence="4">
    <location>
        <begin position="5"/>
        <end position="59"/>
    </location>
</feature>
<dbReference type="InterPro" id="IPR028082">
    <property type="entry name" value="Peripla_BP_I"/>
</dbReference>
<dbReference type="InterPro" id="IPR046335">
    <property type="entry name" value="LacI/GalR-like_sensor"/>
</dbReference>
<dbReference type="CDD" id="cd01392">
    <property type="entry name" value="HTH_LacI"/>
    <property type="match status" value="1"/>
</dbReference>
<evidence type="ECO:0000256" key="3">
    <source>
        <dbReference type="ARBA" id="ARBA00023163"/>
    </source>
</evidence>
<dbReference type="PANTHER" id="PTHR30146">
    <property type="entry name" value="LACI-RELATED TRANSCRIPTIONAL REPRESSOR"/>
    <property type="match status" value="1"/>
</dbReference>
<gene>
    <name evidence="5" type="primary">degA_8</name>
    <name evidence="5" type="ORF">RN50_02548</name>
</gene>
<dbReference type="InterPro" id="IPR010982">
    <property type="entry name" value="Lambda_DNA-bd_dom_sf"/>
</dbReference>
<dbReference type="Pfam" id="PF00356">
    <property type="entry name" value="LacI"/>
    <property type="match status" value="1"/>
</dbReference>
<accession>A0A0F0KEI7</accession>
<dbReference type="PATRIC" id="fig|104336.4.peg.2593"/>
<dbReference type="PROSITE" id="PS50932">
    <property type="entry name" value="HTH_LACI_2"/>
    <property type="match status" value="1"/>
</dbReference>
<dbReference type="SMART" id="SM00354">
    <property type="entry name" value="HTH_LACI"/>
    <property type="match status" value="1"/>
</dbReference>
<dbReference type="EMBL" id="JYIU01000045">
    <property type="protein sequence ID" value="KJL19263.1"/>
    <property type="molecule type" value="Genomic_DNA"/>
</dbReference>
<protein>
    <submittedName>
        <fullName evidence="5">HTH-type transcriptional regulator DegA</fullName>
    </submittedName>
</protein>
<dbReference type="SUPFAM" id="SSF47413">
    <property type="entry name" value="lambda repressor-like DNA-binding domains"/>
    <property type="match status" value="1"/>
</dbReference>
<name>A0A0F0KEI7_9MICO</name>
<evidence type="ECO:0000313" key="6">
    <source>
        <dbReference type="Proteomes" id="UP000033572"/>
    </source>
</evidence>
<evidence type="ECO:0000256" key="1">
    <source>
        <dbReference type="ARBA" id="ARBA00023015"/>
    </source>
</evidence>
<evidence type="ECO:0000313" key="5">
    <source>
        <dbReference type="EMBL" id="KJL19263.1"/>
    </source>
</evidence>